<organism evidence="1 2">
    <name type="scientific">Cichorium intybus</name>
    <name type="common">Chicory</name>
    <dbReference type="NCBI Taxonomy" id="13427"/>
    <lineage>
        <taxon>Eukaryota</taxon>
        <taxon>Viridiplantae</taxon>
        <taxon>Streptophyta</taxon>
        <taxon>Embryophyta</taxon>
        <taxon>Tracheophyta</taxon>
        <taxon>Spermatophyta</taxon>
        <taxon>Magnoliopsida</taxon>
        <taxon>eudicotyledons</taxon>
        <taxon>Gunneridae</taxon>
        <taxon>Pentapetalae</taxon>
        <taxon>asterids</taxon>
        <taxon>campanulids</taxon>
        <taxon>Asterales</taxon>
        <taxon>Asteraceae</taxon>
        <taxon>Cichorioideae</taxon>
        <taxon>Cichorieae</taxon>
        <taxon>Cichoriinae</taxon>
        <taxon>Cichorium</taxon>
    </lineage>
</organism>
<gene>
    <name evidence="1" type="ORF">L2E82_49911</name>
</gene>
<sequence>MLDDTPQYEARRDELSSRPVLAVVQLDWALLTQAGLWAELQPFIQHTWADGEHTFTCHGWDRLMANEEDVVYKELLLEFLSTCRYTLASRESQPQMIRFRLAGESRECNLREFGRRTGIYTEAELHSRHFVPFLRACIKGQPQRDANVVIWAAMSNDLFEAGLARESQLRDPLHRLMHRIISTSVM</sequence>
<evidence type="ECO:0000313" key="2">
    <source>
        <dbReference type="Proteomes" id="UP001055811"/>
    </source>
</evidence>
<reference evidence="1 2" key="2">
    <citation type="journal article" date="2022" name="Mol. Ecol. Resour.">
        <title>The genomes of chicory, endive, great burdock and yacon provide insights into Asteraceae paleo-polyploidization history and plant inulin production.</title>
        <authorList>
            <person name="Fan W."/>
            <person name="Wang S."/>
            <person name="Wang H."/>
            <person name="Wang A."/>
            <person name="Jiang F."/>
            <person name="Liu H."/>
            <person name="Zhao H."/>
            <person name="Xu D."/>
            <person name="Zhang Y."/>
        </authorList>
    </citation>
    <scope>NUCLEOTIDE SEQUENCE [LARGE SCALE GENOMIC DNA]</scope>
    <source>
        <strain evidence="2">cv. Punajuju</strain>
        <tissue evidence="1">Leaves</tissue>
    </source>
</reference>
<protein>
    <submittedName>
        <fullName evidence="1">Uncharacterized protein</fullName>
    </submittedName>
</protein>
<evidence type="ECO:0000313" key="1">
    <source>
        <dbReference type="EMBL" id="KAI3691546.1"/>
    </source>
</evidence>
<reference evidence="2" key="1">
    <citation type="journal article" date="2022" name="Mol. Ecol. Resour.">
        <title>The genomes of chicory, endive, great burdock and yacon provide insights into Asteraceae palaeo-polyploidization history and plant inulin production.</title>
        <authorList>
            <person name="Fan W."/>
            <person name="Wang S."/>
            <person name="Wang H."/>
            <person name="Wang A."/>
            <person name="Jiang F."/>
            <person name="Liu H."/>
            <person name="Zhao H."/>
            <person name="Xu D."/>
            <person name="Zhang Y."/>
        </authorList>
    </citation>
    <scope>NUCLEOTIDE SEQUENCE [LARGE SCALE GENOMIC DNA]</scope>
    <source>
        <strain evidence="2">cv. Punajuju</strain>
    </source>
</reference>
<name>A0ACB8Z260_CICIN</name>
<accession>A0ACB8Z260</accession>
<keyword evidence="2" id="KW-1185">Reference proteome</keyword>
<comment type="caution">
    <text evidence="1">The sequence shown here is derived from an EMBL/GenBank/DDBJ whole genome shotgun (WGS) entry which is preliminary data.</text>
</comment>
<dbReference type="Proteomes" id="UP001055811">
    <property type="component" value="Linkage Group LG09"/>
</dbReference>
<proteinExistence type="predicted"/>
<dbReference type="EMBL" id="CM042017">
    <property type="protein sequence ID" value="KAI3691546.1"/>
    <property type="molecule type" value="Genomic_DNA"/>
</dbReference>